<evidence type="ECO:0000313" key="2">
    <source>
        <dbReference type="EMBL" id="KKL86366.1"/>
    </source>
</evidence>
<feature type="transmembrane region" description="Helical" evidence="1">
    <location>
        <begin position="56"/>
        <end position="73"/>
    </location>
</feature>
<comment type="caution">
    <text evidence="2">The sequence shown here is derived from an EMBL/GenBank/DDBJ whole genome shotgun (WGS) entry which is preliminary data.</text>
</comment>
<name>A0A0F9G7C9_9ZZZZ</name>
<accession>A0A0F9G7C9</accession>
<dbReference type="AlphaFoldDB" id="A0A0F9G7C9"/>
<gene>
    <name evidence="2" type="ORF">LCGC14_1945470</name>
</gene>
<sequence length="157" mass="17895">MEKPKLYVGGVAVDERGILGFNNNLDLSDVKRFYTISNHTDGFIRAWHAHRKEGKYFMALSGVVIIVALPFHFSVSKVSDKGWIAPSKEEEVYKQTLAPTNGVFYIPPGYANGFKLLTSDTKIMVFSTSTLEESKKDDYRHEFDKQRHSKLFEAVEK</sequence>
<keyword evidence="1" id="KW-1133">Transmembrane helix</keyword>
<keyword evidence="1" id="KW-0812">Transmembrane</keyword>
<reference evidence="2" key="1">
    <citation type="journal article" date="2015" name="Nature">
        <title>Complex archaea that bridge the gap between prokaryotes and eukaryotes.</title>
        <authorList>
            <person name="Spang A."/>
            <person name="Saw J.H."/>
            <person name="Jorgensen S.L."/>
            <person name="Zaremba-Niedzwiedzka K."/>
            <person name="Martijn J."/>
            <person name="Lind A.E."/>
            <person name="van Eijk R."/>
            <person name="Schleper C."/>
            <person name="Guy L."/>
            <person name="Ettema T.J."/>
        </authorList>
    </citation>
    <scope>NUCLEOTIDE SEQUENCE</scope>
</reference>
<dbReference type="Gene3D" id="2.60.120.10">
    <property type="entry name" value="Jelly Rolls"/>
    <property type="match status" value="1"/>
</dbReference>
<protein>
    <submittedName>
        <fullName evidence="2">Uncharacterized protein</fullName>
    </submittedName>
</protein>
<dbReference type="EMBL" id="LAZR01021138">
    <property type="protein sequence ID" value="KKL86366.1"/>
    <property type="molecule type" value="Genomic_DNA"/>
</dbReference>
<dbReference type="InterPro" id="IPR011051">
    <property type="entry name" value="RmlC_Cupin_sf"/>
</dbReference>
<dbReference type="InterPro" id="IPR014710">
    <property type="entry name" value="RmlC-like_jellyroll"/>
</dbReference>
<evidence type="ECO:0000256" key="1">
    <source>
        <dbReference type="SAM" id="Phobius"/>
    </source>
</evidence>
<keyword evidence="1" id="KW-0472">Membrane</keyword>
<proteinExistence type="predicted"/>
<organism evidence="2">
    <name type="scientific">marine sediment metagenome</name>
    <dbReference type="NCBI Taxonomy" id="412755"/>
    <lineage>
        <taxon>unclassified sequences</taxon>
        <taxon>metagenomes</taxon>
        <taxon>ecological metagenomes</taxon>
    </lineage>
</organism>
<dbReference type="SUPFAM" id="SSF51182">
    <property type="entry name" value="RmlC-like cupins"/>
    <property type="match status" value="1"/>
</dbReference>